<dbReference type="GO" id="GO:0004519">
    <property type="term" value="F:endonuclease activity"/>
    <property type="evidence" value="ECO:0007669"/>
    <property type="project" value="UniProtKB-KW"/>
</dbReference>
<sequence>MAHKIIINLKIELSLNTSPICSICGQPIEPKQRMSLDHYIPKCHGGTDTADNLFPAHTICNSIKNDLMPDEFEQQKQELYQTALDNWHLKRKDKIILENALKHMR</sequence>
<keyword evidence="2" id="KW-0540">Nuclease</keyword>
<dbReference type="InterPro" id="IPR002711">
    <property type="entry name" value="HNH"/>
</dbReference>
<dbReference type="AlphaFoldDB" id="A0A9D9DHK5"/>
<protein>
    <submittedName>
        <fullName evidence="2">HNH endonuclease</fullName>
    </submittedName>
</protein>
<dbReference type="GO" id="GO:0008270">
    <property type="term" value="F:zinc ion binding"/>
    <property type="evidence" value="ECO:0007669"/>
    <property type="project" value="InterPro"/>
</dbReference>
<dbReference type="SMART" id="SM00507">
    <property type="entry name" value="HNHc"/>
    <property type="match status" value="1"/>
</dbReference>
<name>A0A9D9DHK5_9PROT</name>
<dbReference type="InterPro" id="IPR003615">
    <property type="entry name" value="HNH_nuc"/>
</dbReference>
<evidence type="ECO:0000313" key="3">
    <source>
        <dbReference type="Proteomes" id="UP000823630"/>
    </source>
</evidence>
<comment type="caution">
    <text evidence="2">The sequence shown here is derived from an EMBL/GenBank/DDBJ whole genome shotgun (WGS) entry which is preliminary data.</text>
</comment>
<dbReference type="Gene3D" id="1.10.30.50">
    <property type="match status" value="1"/>
</dbReference>
<evidence type="ECO:0000259" key="1">
    <source>
        <dbReference type="SMART" id="SM00507"/>
    </source>
</evidence>
<dbReference type="Proteomes" id="UP000823630">
    <property type="component" value="Unassembled WGS sequence"/>
</dbReference>
<keyword evidence="2" id="KW-0378">Hydrolase</keyword>
<dbReference type="CDD" id="cd00085">
    <property type="entry name" value="HNHc"/>
    <property type="match status" value="1"/>
</dbReference>
<keyword evidence="2" id="KW-0255">Endonuclease</keyword>
<organism evidence="2 3">
    <name type="scientific">Candidatus Enterousia avistercoris</name>
    <dbReference type="NCBI Taxonomy" id="2840788"/>
    <lineage>
        <taxon>Bacteria</taxon>
        <taxon>Pseudomonadati</taxon>
        <taxon>Pseudomonadota</taxon>
        <taxon>Alphaproteobacteria</taxon>
        <taxon>Candidatus Enterousia</taxon>
    </lineage>
</organism>
<feature type="domain" description="HNH nuclease" evidence="1">
    <location>
        <begin position="10"/>
        <end position="62"/>
    </location>
</feature>
<reference evidence="2" key="1">
    <citation type="submission" date="2020-10" db="EMBL/GenBank/DDBJ databases">
        <authorList>
            <person name="Gilroy R."/>
        </authorList>
    </citation>
    <scope>NUCLEOTIDE SEQUENCE</scope>
    <source>
        <strain evidence="2">8207</strain>
    </source>
</reference>
<dbReference type="Pfam" id="PF01844">
    <property type="entry name" value="HNH"/>
    <property type="match status" value="1"/>
</dbReference>
<proteinExistence type="predicted"/>
<reference evidence="2" key="2">
    <citation type="journal article" date="2021" name="PeerJ">
        <title>Extensive microbial diversity within the chicken gut microbiome revealed by metagenomics and culture.</title>
        <authorList>
            <person name="Gilroy R."/>
            <person name="Ravi A."/>
            <person name="Getino M."/>
            <person name="Pursley I."/>
            <person name="Horton D.L."/>
            <person name="Alikhan N.F."/>
            <person name="Baker D."/>
            <person name="Gharbi K."/>
            <person name="Hall N."/>
            <person name="Watson M."/>
            <person name="Adriaenssens E.M."/>
            <person name="Foster-Nyarko E."/>
            <person name="Jarju S."/>
            <person name="Secka A."/>
            <person name="Antonio M."/>
            <person name="Oren A."/>
            <person name="Chaudhuri R.R."/>
            <person name="La Ragione R."/>
            <person name="Hildebrand F."/>
            <person name="Pallen M.J."/>
        </authorList>
    </citation>
    <scope>NUCLEOTIDE SEQUENCE</scope>
    <source>
        <strain evidence="2">8207</strain>
    </source>
</reference>
<dbReference type="EMBL" id="JADINC010000049">
    <property type="protein sequence ID" value="MBO8425429.1"/>
    <property type="molecule type" value="Genomic_DNA"/>
</dbReference>
<accession>A0A9D9DHK5</accession>
<gene>
    <name evidence="2" type="ORF">IAC69_03040</name>
</gene>
<evidence type="ECO:0000313" key="2">
    <source>
        <dbReference type="EMBL" id="MBO8425429.1"/>
    </source>
</evidence>
<dbReference type="GO" id="GO:0003676">
    <property type="term" value="F:nucleic acid binding"/>
    <property type="evidence" value="ECO:0007669"/>
    <property type="project" value="InterPro"/>
</dbReference>